<dbReference type="AlphaFoldDB" id="A0A9P5PUF7"/>
<dbReference type="OrthoDB" id="107110at2759"/>
<dbReference type="EMBL" id="JADNRY010000050">
    <property type="protein sequence ID" value="KAF9069519.1"/>
    <property type="molecule type" value="Genomic_DNA"/>
</dbReference>
<organism evidence="1 2">
    <name type="scientific">Rhodocollybia butyracea</name>
    <dbReference type="NCBI Taxonomy" id="206335"/>
    <lineage>
        <taxon>Eukaryota</taxon>
        <taxon>Fungi</taxon>
        <taxon>Dikarya</taxon>
        <taxon>Basidiomycota</taxon>
        <taxon>Agaricomycotina</taxon>
        <taxon>Agaricomycetes</taxon>
        <taxon>Agaricomycetidae</taxon>
        <taxon>Agaricales</taxon>
        <taxon>Marasmiineae</taxon>
        <taxon>Omphalotaceae</taxon>
        <taxon>Rhodocollybia</taxon>
    </lineage>
</organism>
<proteinExistence type="predicted"/>
<sequence length="129" mass="14857">MARDNSTKSLMNDPCIFGVVPFLRKLIVTPTVQSPLFVDIMKIRPSVYQGPNDQNITLENAFSEFNCHFNHFIKRHQENSLDKEILWKFIARCAAVLGRNNQKSFDLDVQREYCGDGKLAGFADRPDYE</sequence>
<dbReference type="Proteomes" id="UP000772434">
    <property type="component" value="Unassembled WGS sequence"/>
</dbReference>
<gene>
    <name evidence="1" type="ORF">BDP27DRAFT_1420971</name>
</gene>
<name>A0A9P5PUF7_9AGAR</name>
<evidence type="ECO:0000313" key="1">
    <source>
        <dbReference type="EMBL" id="KAF9069519.1"/>
    </source>
</evidence>
<protein>
    <submittedName>
        <fullName evidence="1">Uncharacterized protein</fullName>
    </submittedName>
</protein>
<reference evidence="1" key="1">
    <citation type="submission" date="2020-11" db="EMBL/GenBank/DDBJ databases">
        <authorList>
            <consortium name="DOE Joint Genome Institute"/>
            <person name="Ahrendt S."/>
            <person name="Riley R."/>
            <person name="Andreopoulos W."/>
            <person name="Labutti K."/>
            <person name="Pangilinan J."/>
            <person name="Ruiz-Duenas F.J."/>
            <person name="Barrasa J.M."/>
            <person name="Sanchez-Garcia M."/>
            <person name="Camarero S."/>
            <person name="Miyauchi S."/>
            <person name="Serrano A."/>
            <person name="Linde D."/>
            <person name="Babiker R."/>
            <person name="Drula E."/>
            <person name="Ayuso-Fernandez I."/>
            <person name="Pacheco R."/>
            <person name="Padilla G."/>
            <person name="Ferreira P."/>
            <person name="Barriuso J."/>
            <person name="Kellner H."/>
            <person name="Castanera R."/>
            <person name="Alfaro M."/>
            <person name="Ramirez L."/>
            <person name="Pisabarro A.G."/>
            <person name="Kuo A."/>
            <person name="Tritt A."/>
            <person name="Lipzen A."/>
            <person name="He G."/>
            <person name="Yan M."/>
            <person name="Ng V."/>
            <person name="Cullen D."/>
            <person name="Martin F."/>
            <person name="Rosso M.-N."/>
            <person name="Henrissat B."/>
            <person name="Hibbett D."/>
            <person name="Martinez A.T."/>
            <person name="Grigoriev I.V."/>
        </authorList>
    </citation>
    <scope>NUCLEOTIDE SEQUENCE</scope>
    <source>
        <strain evidence="1">AH 40177</strain>
    </source>
</reference>
<comment type="caution">
    <text evidence="1">The sequence shown here is derived from an EMBL/GenBank/DDBJ whole genome shotgun (WGS) entry which is preliminary data.</text>
</comment>
<keyword evidence="2" id="KW-1185">Reference proteome</keyword>
<evidence type="ECO:0000313" key="2">
    <source>
        <dbReference type="Proteomes" id="UP000772434"/>
    </source>
</evidence>
<accession>A0A9P5PUF7</accession>